<accession>A0AAN9KRZ1</accession>
<evidence type="ECO:0000313" key="3">
    <source>
        <dbReference type="Proteomes" id="UP001374584"/>
    </source>
</evidence>
<organism evidence="2 3">
    <name type="scientific">Phaseolus coccineus</name>
    <name type="common">Scarlet runner bean</name>
    <name type="synonym">Phaseolus multiflorus</name>
    <dbReference type="NCBI Taxonomy" id="3886"/>
    <lineage>
        <taxon>Eukaryota</taxon>
        <taxon>Viridiplantae</taxon>
        <taxon>Streptophyta</taxon>
        <taxon>Embryophyta</taxon>
        <taxon>Tracheophyta</taxon>
        <taxon>Spermatophyta</taxon>
        <taxon>Magnoliopsida</taxon>
        <taxon>eudicotyledons</taxon>
        <taxon>Gunneridae</taxon>
        <taxon>Pentapetalae</taxon>
        <taxon>rosids</taxon>
        <taxon>fabids</taxon>
        <taxon>Fabales</taxon>
        <taxon>Fabaceae</taxon>
        <taxon>Papilionoideae</taxon>
        <taxon>50 kb inversion clade</taxon>
        <taxon>NPAAA clade</taxon>
        <taxon>indigoferoid/millettioid clade</taxon>
        <taxon>Phaseoleae</taxon>
        <taxon>Phaseolus</taxon>
    </lineage>
</organism>
<dbReference type="Proteomes" id="UP001374584">
    <property type="component" value="Unassembled WGS sequence"/>
</dbReference>
<reference evidence="2 3" key="1">
    <citation type="submission" date="2024-01" db="EMBL/GenBank/DDBJ databases">
        <title>The genomes of 5 underutilized Papilionoideae crops provide insights into root nodulation and disease resistanc.</title>
        <authorList>
            <person name="Jiang F."/>
        </authorList>
    </citation>
    <scope>NUCLEOTIDE SEQUENCE [LARGE SCALE GENOMIC DNA]</scope>
    <source>
        <strain evidence="2">JINMINGXINNONG_FW02</strain>
        <tissue evidence="2">Leaves</tissue>
    </source>
</reference>
<keyword evidence="1" id="KW-0812">Transmembrane</keyword>
<name>A0AAN9KRZ1_PHACN</name>
<comment type="caution">
    <text evidence="2">The sequence shown here is derived from an EMBL/GenBank/DDBJ whole genome shotgun (WGS) entry which is preliminary data.</text>
</comment>
<evidence type="ECO:0000313" key="2">
    <source>
        <dbReference type="EMBL" id="KAK7322021.1"/>
    </source>
</evidence>
<feature type="transmembrane region" description="Helical" evidence="1">
    <location>
        <begin position="87"/>
        <end position="107"/>
    </location>
</feature>
<proteinExistence type="predicted"/>
<keyword evidence="1" id="KW-0472">Membrane</keyword>
<evidence type="ECO:0000256" key="1">
    <source>
        <dbReference type="SAM" id="Phobius"/>
    </source>
</evidence>
<keyword evidence="1" id="KW-1133">Transmembrane helix</keyword>
<dbReference type="EMBL" id="JAYMYR010000200">
    <property type="protein sequence ID" value="KAK7322021.1"/>
    <property type="molecule type" value="Genomic_DNA"/>
</dbReference>
<gene>
    <name evidence="2" type="ORF">VNO80_35205</name>
</gene>
<sequence>MRSTNIIIEVRQRKGYSDQIDADWILRFLQEYGVWKKTVFDRNSLHCFSSFFAASEITAPWVLFKASSSVASLLSLSLSTSNGLEKGPFIILFIFASRMLGSLLLGFRRTEGWTTFRDWDYSLFSAAKGRKKDLYL</sequence>
<dbReference type="AlphaFoldDB" id="A0AAN9KRZ1"/>
<feature type="transmembrane region" description="Helical" evidence="1">
    <location>
        <begin position="45"/>
        <end position="67"/>
    </location>
</feature>
<protein>
    <submittedName>
        <fullName evidence="2">Uncharacterized protein</fullName>
    </submittedName>
</protein>
<keyword evidence="3" id="KW-1185">Reference proteome</keyword>